<dbReference type="AlphaFoldDB" id="A0A225W8R5"/>
<evidence type="ECO:0008006" key="4">
    <source>
        <dbReference type="Google" id="ProtNLM"/>
    </source>
</evidence>
<sequence>MYSGFQYSPNGMDLSSQTIRDVIPRTKTPRQGNFIVESTGIIAGTEADKQSRRPNSGRNRPTMPNSSKDHELQRELRRQSQARYRQRQRRGLQALQDDLERLQKEIKAYQQLGLSSVEPNIWFVAQEYFRLFRHGFKEPSLEKNAIALAFLQKSTVPDVSDGYFRGPKSLLRTWELFSLCFDDVYVELESMEKKSEGILFATTTTSVTISRNTLRLVFPRLNSDERGGVDGGRWSSQADRLKGQRLVMTSSTRFDWDAINNRVVRILSSSDMLTAIFRVLGSLEDVSVVFNGALVTPDGRLVVHSGYF</sequence>
<dbReference type="EMBL" id="NBNE01001636">
    <property type="protein sequence ID" value="OWZ13230.1"/>
    <property type="molecule type" value="Genomic_DNA"/>
</dbReference>
<feature type="compositionally biased region" description="Basic and acidic residues" evidence="1">
    <location>
        <begin position="67"/>
        <end position="78"/>
    </location>
</feature>
<evidence type="ECO:0000313" key="3">
    <source>
        <dbReference type="Proteomes" id="UP000198211"/>
    </source>
</evidence>
<evidence type="ECO:0000256" key="1">
    <source>
        <dbReference type="SAM" id="MobiDB-lite"/>
    </source>
</evidence>
<keyword evidence="3" id="KW-1185">Reference proteome</keyword>
<organism evidence="2 3">
    <name type="scientific">Phytophthora megakarya</name>
    <dbReference type="NCBI Taxonomy" id="4795"/>
    <lineage>
        <taxon>Eukaryota</taxon>
        <taxon>Sar</taxon>
        <taxon>Stramenopiles</taxon>
        <taxon>Oomycota</taxon>
        <taxon>Peronosporomycetes</taxon>
        <taxon>Peronosporales</taxon>
        <taxon>Peronosporaceae</taxon>
        <taxon>Phytophthora</taxon>
    </lineage>
</organism>
<accession>A0A225W8R5</accession>
<feature type="compositionally biased region" description="Polar residues" evidence="1">
    <location>
        <begin position="53"/>
        <end position="66"/>
    </location>
</feature>
<dbReference type="Proteomes" id="UP000198211">
    <property type="component" value="Unassembled WGS sequence"/>
</dbReference>
<evidence type="ECO:0000313" key="2">
    <source>
        <dbReference type="EMBL" id="OWZ13230.1"/>
    </source>
</evidence>
<name>A0A225W8R5_9STRA</name>
<proteinExistence type="predicted"/>
<reference evidence="3" key="1">
    <citation type="submission" date="2017-03" db="EMBL/GenBank/DDBJ databases">
        <title>Phytopthora megakarya and P. palmivora, two closely related causual agents of cacao black pod achieved similar genome size and gene model numbers by different mechanisms.</title>
        <authorList>
            <person name="Ali S."/>
            <person name="Shao J."/>
            <person name="Larry D.J."/>
            <person name="Kronmiller B."/>
            <person name="Shen D."/>
            <person name="Strem M.D."/>
            <person name="Melnick R.L."/>
            <person name="Guiltinan M.J."/>
            <person name="Tyler B.M."/>
            <person name="Meinhardt L.W."/>
            <person name="Bailey B.A."/>
        </authorList>
    </citation>
    <scope>NUCLEOTIDE SEQUENCE [LARGE SCALE GENOMIC DNA]</scope>
    <source>
        <strain evidence="3">zdho120</strain>
    </source>
</reference>
<gene>
    <name evidence="2" type="ORF">PHMEG_00013491</name>
</gene>
<comment type="caution">
    <text evidence="2">The sequence shown here is derived from an EMBL/GenBank/DDBJ whole genome shotgun (WGS) entry which is preliminary data.</text>
</comment>
<protein>
    <recommendedName>
        <fullName evidence="4">Bzip transcription factor</fullName>
    </recommendedName>
</protein>
<feature type="region of interest" description="Disordered" evidence="1">
    <location>
        <begin position="24"/>
        <end position="90"/>
    </location>
</feature>